<name>A0AA36GVB3_CYLNA</name>
<dbReference type="AlphaFoldDB" id="A0AA36GVB3"/>
<dbReference type="EMBL" id="CATQJL010000223">
    <property type="protein sequence ID" value="CAJ0598811.1"/>
    <property type="molecule type" value="Genomic_DNA"/>
</dbReference>
<comment type="caution">
    <text evidence="2">The sequence shown here is derived from an EMBL/GenBank/DDBJ whole genome shotgun (WGS) entry which is preliminary data.</text>
</comment>
<dbReference type="Proteomes" id="UP001176961">
    <property type="component" value="Unassembled WGS sequence"/>
</dbReference>
<accession>A0AA36GVB3</accession>
<feature type="region of interest" description="Disordered" evidence="1">
    <location>
        <begin position="1"/>
        <end position="103"/>
    </location>
</feature>
<evidence type="ECO:0000313" key="3">
    <source>
        <dbReference type="Proteomes" id="UP001176961"/>
    </source>
</evidence>
<feature type="compositionally biased region" description="Low complexity" evidence="1">
    <location>
        <begin position="54"/>
        <end position="66"/>
    </location>
</feature>
<proteinExistence type="predicted"/>
<feature type="compositionally biased region" description="Polar residues" evidence="1">
    <location>
        <begin position="67"/>
        <end position="79"/>
    </location>
</feature>
<protein>
    <submittedName>
        <fullName evidence="2">Uncharacterized protein</fullName>
    </submittedName>
</protein>
<organism evidence="2 3">
    <name type="scientific">Cylicocyclus nassatus</name>
    <name type="common">Nematode worm</name>
    <dbReference type="NCBI Taxonomy" id="53992"/>
    <lineage>
        <taxon>Eukaryota</taxon>
        <taxon>Metazoa</taxon>
        <taxon>Ecdysozoa</taxon>
        <taxon>Nematoda</taxon>
        <taxon>Chromadorea</taxon>
        <taxon>Rhabditida</taxon>
        <taxon>Rhabditina</taxon>
        <taxon>Rhabditomorpha</taxon>
        <taxon>Strongyloidea</taxon>
        <taxon>Strongylidae</taxon>
        <taxon>Cylicocyclus</taxon>
    </lineage>
</organism>
<keyword evidence="3" id="KW-1185">Reference proteome</keyword>
<evidence type="ECO:0000313" key="2">
    <source>
        <dbReference type="EMBL" id="CAJ0598811.1"/>
    </source>
</evidence>
<feature type="compositionally biased region" description="Polar residues" evidence="1">
    <location>
        <begin position="88"/>
        <end position="100"/>
    </location>
</feature>
<gene>
    <name evidence="2" type="ORF">CYNAS_LOCUS10794</name>
</gene>
<evidence type="ECO:0000256" key="1">
    <source>
        <dbReference type="SAM" id="MobiDB-lite"/>
    </source>
</evidence>
<sequence>MDNMMPSPYRGRNSGQWRGGGAQARGRRSNDFQSPFASPYQNTWGSPADGSAQRRPYGRGSPSPRYQSNQGGYQNSGRSSYGGFRGTPGSSYKNRNQNGQKEVDIRAYVIPAMTQNPWKDLEEQWKSEKAAGVDNTVNQQ</sequence>
<reference evidence="2" key="1">
    <citation type="submission" date="2023-07" db="EMBL/GenBank/DDBJ databases">
        <authorList>
            <consortium name="CYATHOMIX"/>
        </authorList>
    </citation>
    <scope>NUCLEOTIDE SEQUENCE</scope>
    <source>
        <strain evidence="2">N/A</strain>
    </source>
</reference>
<feature type="compositionally biased region" description="Polar residues" evidence="1">
    <location>
        <begin position="31"/>
        <end position="45"/>
    </location>
</feature>
<feature type="region of interest" description="Disordered" evidence="1">
    <location>
        <begin position="120"/>
        <end position="140"/>
    </location>
</feature>
<feature type="compositionally biased region" description="Basic and acidic residues" evidence="1">
    <location>
        <begin position="120"/>
        <end position="131"/>
    </location>
</feature>